<evidence type="ECO:0000313" key="1">
    <source>
        <dbReference type="EMBL" id="CAI6352923.1"/>
    </source>
</evidence>
<accession>A0AAV0WAU1</accession>
<organism evidence="1 2">
    <name type="scientific">Macrosiphum euphorbiae</name>
    <name type="common">potato aphid</name>
    <dbReference type="NCBI Taxonomy" id="13131"/>
    <lineage>
        <taxon>Eukaryota</taxon>
        <taxon>Metazoa</taxon>
        <taxon>Ecdysozoa</taxon>
        <taxon>Arthropoda</taxon>
        <taxon>Hexapoda</taxon>
        <taxon>Insecta</taxon>
        <taxon>Pterygota</taxon>
        <taxon>Neoptera</taxon>
        <taxon>Paraneoptera</taxon>
        <taxon>Hemiptera</taxon>
        <taxon>Sternorrhyncha</taxon>
        <taxon>Aphidomorpha</taxon>
        <taxon>Aphidoidea</taxon>
        <taxon>Aphididae</taxon>
        <taxon>Macrosiphini</taxon>
        <taxon>Macrosiphum</taxon>
    </lineage>
</organism>
<dbReference type="Proteomes" id="UP001160148">
    <property type="component" value="Unassembled WGS sequence"/>
</dbReference>
<proteinExistence type="predicted"/>
<sequence>MDVGILKFQNVLTERIALLNVILTQYAYETENLVSIGNSALLGHFHPRLLDANEFNQQLIEIKIKLPIGLGLPIDLAEKGILELLDSGN</sequence>
<evidence type="ECO:0000313" key="2">
    <source>
        <dbReference type="Proteomes" id="UP001160148"/>
    </source>
</evidence>
<gene>
    <name evidence="1" type="ORF">MEUPH1_LOCUS9110</name>
</gene>
<reference evidence="1 2" key="1">
    <citation type="submission" date="2023-01" db="EMBL/GenBank/DDBJ databases">
        <authorList>
            <person name="Whitehead M."/>
        </authorList>
    </citation>
    <scope>NUCLEOTIDE SEQUENCE [LARGE SCALE GENOMIC DNA]</scope>
</reference>
<dbReference type="AlphaFoldDB" id="A0AAV0WAU1"/>
<comment type="caution">
    <text evidence="1">The sequence shown here is derived from an EMBL/GenBank/DDBJ whole genome shotgun (WGS) entry which is preliminary data.</text>
</comment>
<dbReference type="EMBL" id="CARXXK010000002">
    <property type="protein sequence ID" value="CAI6352923.1"/>
    <property type="molecule type" value="Genomic_DNA"/>
</dbReference>
<keyword evidence="2" id="KW-1185">Reference proteome</keyword>
<protein>
    <submittedName>
        <fullName evidence="1">Uncharacterized protein</fullName>
    </submittedName>
</protein>
<name>A0AAV0WAU1_9HEMI</name>